<dbReference type="EMBL" id="CP021641">
    <property type="protein sequence ID" value="ASR89072.1"/>
    <property type="molecule type" value="Genomic_DNA"/>
</dbReference>
<name>A0AB33CYX5_ALCFA</name>
<protein>
    <recommendedName>
        <fullName evidence="3">SMI1/KNR4 family protein</fullName>
    </recommendedName>
</protein>
<accession>A0AB33CYX5</accession>
<dbReference type="Proteomes" id="UP000214561">
    <property type="component" value="Chromosome"/>
</dbReference>
<evidence type="ECO:0000313" key="2">
    <source>
        <dbReference type="Proteomes" id="UP000214561"/>
    </source>
</evidence>
<evidence type="ECO:0008006" key="3">
    <source>
        <dbReference type="Google" id="ProtNLM"/>
    </source>
</evidence>
<sequence>MSLTAECDDYFKQVEQGLYAERFDQEVNLLPFVQAQAFSEQFSGHPTLDALGGLILDDPDTSSHHVWVYESPLAGQVFYLSHDDDSRIVFPSLSAFLTAAQQALERSCCLSELHPSHTPLCPDQTGLSNFITHLCGNDEHEEIAIPLIPSLDLQDFPLLRRLASADNFFLSEVLAQEIKKRPRADLLTIAELCSAHPHPQAAKAGVAALRAIKAL</sequence>
<dbReference type="RefSeq" id="WP_094196176.1">
    <property type="nucleotide sequence ID" value="NZ_CP021641.1"/>
</dbReference>
<evidence type="ECO:0000313" key="1">
    <source>
        <dbReference type="EMBL" id="ASR89072.1"/>
    </source>
</evidence>
<reference evidence="1 2" key="1">
    <citation type="submission" date="2017-05" db="EMBL/GenBank/DDBJ databases">
        <authorList>
            <person name="Qiu J.G."/>
            <person name="He J."/>
        </authorList>
    </citation>
    <scope>NUCLEOTIDE SEQUENCE [LARGE SCALE GENOMIC DNA]</scope>
    <source>
        <strain evidence="1 2">JQ135</strain>
    </source>
</reference>
<gene>
    <name evidence="1" type="ORF">AFA_06210</name>
</gene>
<proteinExistence type="predicted"/>
<dbReference type="AlphaFoldDB" id="A0AB33CYX5"/>
<organism evidence="1 2">
    <name type="scientific">Alcaligenes faecalis</name>
    <dbReference type="NCBI Taxonomy" id="511"/>
    <lineage>
        <taxon>Bacteria</taxon>
        <taxon>Pseudomonadati</taxon>
        <taxon>Pseudomonadota</taxon>
        <taxon>Betaproteobacteria</taxon>
        <taxon>Burkholderiales</taxon>
        <taxon>Alcaligenaceae</taxon>
        <taxon>Alcaligenes</taxon>
    </lineage>
</organism>
<dbReference type="KEGG" id="afq:AFA_06210"/>